<dbReference type="Proteomes" id="UP000694559">
    <property type="component" value="Unplaced"/>
</dbReference>
<reference evidence="1" key="2">
    <citation type="submission" date="2025-09" db="UniProtKB">
        <authorList>
            <consortium name="Ensembl"/>
        </authorList>
    </citation>
    <scope>IDENTIFICATION</scope>
</reference>
<organism evidence="1 2">
    <name type="scientific">Naja naja</name>
    <name type="common">Indian cobra</name>
    <dbReference type="NCBI Taxonomy" id="35670"/>
    <lineage>
        <taxon>Eukaryota</taxon>
        <taxon>Metazoa</taxon>
        <taxon>Chordata</taxon>
        <taxon>Craniata</taxon>
        <taxon>Vertebrata</taxon>
        <taxon>Euteleostomi</taxon>
        <taxon>Lepidosauria</taxon>
        <taxon>Squamata</taxon>
        <taxon>Bifurcata</taxon>
        <taxon>Unidentata</taxon>
        <taxon>Episquamata</taxon>
        <taxon>Toxicofera</taxon>
        <taxon>Serpentes</taxon>
        <taxon>Colubroidea</taxon>
        <taxon>Elapidae</taxon>
        <taxon>Elapinae</taxon>
        <taxon>Naja</taxon>
    </lineage>
</organism>
<sequence>MFIKSGVEAEKHVSFQNSIVLAAWLIFHQQHIYPVVYMWSKVLQQKKIVSLV</sequence>
<name>A0A8C6Y3K3_NAJNA</name>
<evidence type="ECO:0000313" key="2">
    <source>
        <dbReference type="Proteomes" id="UP000694559"/>
    </source>
</evidence>
<proteinExistence type="predicted"/>
<accession>A0A8C6Y3K3</accession>
<reference evidence="1" key="1">
    <citation type="submission" date="2025-08" db="UniProtKB">
        <authorList>
            <consortium name="Ensembl"/>
        </authorList>
    </citation>
    <scope>IDENTIFICATION</scope>
</reference>
<evidence type="ECO:0000313" key="1">
    <source>
        <dbReference type="Ensembl" id="ENSNNAP00000023578.1"/>
    </source>
</evidence>
<dbReference type="AlphaFoldDB" id="A0A8C6Y3K3"/>
<protein>
    <submittedName>
        <fullName evidence="1">Uncharacterized protein</fullName>
    </submittedName>
</protein>
<keyword evidence="2" id="KW-1185">Reference proteome</keyword>
<dbReference type="Ensembl" id="ENSNNAT00000024728.1">
    <property type="protein sequence ID" value="ENSNNAP00000023578.1"/>
    <property type="gene ID" value="ENSNNAG00000015522.1"/>
</dbReference>